<evidence type="ECO:0000313" key="2">
    <source>
        <dbReference type="Proteomes" id="UP000199494"/>
    </source>
</evidence>
<dbReference type="InterPro" id="IPR024520">
    <property type="entry name" value="DUF3558"/>
</dbReference>
<dbReference type="STRING" id="530584.SAMN05421630_103108"/>
<dbReference type="Pfam" id="PF12079">
    <property type="entry name" value="DUF3558"/>
    <property type="match status" value="1"/>
</dbReference>
<reference evidence="1 2" key="1">
    <citation type="submission" date="2016-10" db="EMBL/GenBank/DDBJ databases">
        <authorList>
            <person name="de Groot N.N."/>
        </authorList>
    </citation>
    <scope>NUCLEOTIDE SEQUENCE [LARGE SCALE GENOMIC DNA]</scope>
    <source>
        <strain evidence="1 2">CGMCC 4.5506</strain>
    </source>
</reference>
<name>A0A1G6NGR5_9PSEU</name>
<sequence length="339" mass="35368">MACTKRTSSAVGLLLVLLVTAGLSACTSMVGGSAVPVAEQEPPSNEAPPGEPCALLSPEEATGLGLVAEGEFTAGDPAQLMPPNCDWARADPNDDRSTPSVGYEIEFTMAEYFNGDEPVETLEFGGLDWGRYEDALGGDSVCFLATELDNGSFVVLVTSDFGDESKACDVAKEVAPYVASHLPGGEQAPPPPTTEEPEPSSLATADACTFLAPKEAEQLGFSGAPEPLEGLPESDIPPGCQWDDTDGEGGIKALDLNAGDLPESEWPYADEATEQVKAGDFTWNITPHTGGIEPNCQATMTFTETSSVKLASGNLDDPKKACDKVKEAIPLVTANLPQP</sequence>
<protein>
    <submittedName>
        <fullName evidence="1">Uncharacterized protein</fullName>
    </submittedName>
</protein>
<keyword evidence="2" id="KW-1185">Reference proteome</keyword>
<proteinExistence type="predicted"/>
<dbReference type="OrthoDB" id="3624688at2"/>
<dbReference type="AlphaFoldDB" id="A0A1G6NGR5"/>
<gene>
    <name evidence="1" type="ORF">SAMN05421630_103108</name>
</gene>
<dbReference type="EMBL" id="FMZE01000003">
    <property type="protein sequence ID" value="SDC66614.1"/>
    <property type="molecule type" value="Genomic_DNA"/>
</dbReference>
<dbReference type="PROSITE" id="PS51257">
    <property type="entry name" value="PROKAR_LIPOPROTEIN"/>
    <property type="match status" value="1"/>
</dbReference>
<evidence type="ECO:0000313" key="1">
    <source>
        <dbReference type="EMBL" id="SDC66614.1"/>
    </source>
</evidence>
<dbReference type="RefSeq" id="WP_091801198.1">
    <property type="nucleotide sequence ID" value="NZ_CP016353.1"/>
</dbReference>
<dbReference type="Proteomes" id="UP000199494">
    <property type="component" value="Unassembled WGS sequence"/>
</dbReference>
<accession>A0A1G6NGR5</accession>
<organism evidence="1 2">
    <name type="scientific">Prauserella marina</name>
    <dbReference type="NCBI Taxonomy" id="530584"/>
    <lineage>
        <taxon>Bacteria</taxon>
        <taxon>Bacillati</taxon>
        <taxon>Actinomycetota</taxon>
        <taxon>Actinomycetes</taxon>
        <taxon>Pseudonocardiales</taxon>
        <taxon>Pseudonocardiaceae</taxon>
        <taxon>Prauserella</taxon>
    </lineage>
</organism>